<evidence type="ECO:0000313" key="8">
    <source>
        <dbReference type="EMBL" id="AHW65647.1"/>
    </source>
</evidence>
<dbReference type="PANTHER" id="PTHR43133">
    <property type="entry name" value="RNA POLYMERASE ECF-TYPE SIGMA FACTO"/>
    <property type="match status" value="1"/>
</dbReference>
<dbReference type="KEGG" id="cgy:CGLY_16055"/>
<dbReference type="AlphaFoldDB" id="X5DYF2"/>
<evidence type="ECO:0000259" key="6">
    <source>
        <dbReference type="Pfam" id="PF04542"/>
    </source>
</evidence>
<evidence type="ECO:0000256" key="4">
    <source>
        <dbReference type="ARBA" id="ARBA00023125"/>
    </source>
</evidence>
<dbReference type="InterPro" id="IPR013324">
    <property type="entry name" value="RNA_pol_sigma_r3/r4-like"/>
</dbReference>
<keyword evidence="4" id="KW-0238">DNA-binding</keyword>
<dbReference type="SUPFAM" id="SSF88946">
    <property type="entry name" value="Sigma2 domain of RNA polymerase sigma factors"/>
    <property type="match status" value="1"/>
</dbReference>
<keyword evidence="5" id="KW-0804">Transcription</keyword>
<dbReference type="eggNOG" id="COG1595">
    <property type="taxonomic scope" value="Bacteria"/>
</dbReference>
<name>X5DYF2_9CORY</name>
<evidence type="ECO:0000313" key="9">
    <source>
        <dbReference type="Proteomes" id="UP000023703"/>
    </source>
</evidence>
<reference evidence="8 9" key="1">
    <citation type="journal article" date="2015" name="Int. J. Syst. Evol. Microbiol.">
        <title>Revisiting Corynebacterium glyciniphilum (ex Kubota et al., 1972) sp. nov., nom. rev., isolated from putrefied banana.</title>
        <authorList>
            <person name="Al-Dilaimi A."/>
            <person name="Bednarz H."/>
            <person name="Lomker A."/>
            <person name="Niehaus K."/>
            <person name="Kalinowski J."/>
            <person name="Ruckert C."/>
        </authorList>
    </citation>
    <scope>NUCLEOTIDE SEQUENCE [LARGE SCALE GENOMIC DNA]</scope>
    <source>
        <strain evidence="8">AJ 3170</strain>
    </source>
</reference>
<keyword evidence="2" id="KW-0805">Transcription regulation</keyword>
<keyword evidence="9" id="KW-1185">Reference proteome</keyword>
<evidence type="ECO:0000259" key="7">
    <source>
        <dbReference type="Pfam" id="PF08281"/>
    </source>
</evidence>
<dbReference type="STRING" id="1404245.CGLY_16055"/>
<dbReference type="SUPFAM" id="SSF88659">
    <property type="entry name" value="Sigma3 and sigma4 domains of RNA polymerase sigma factors"/>
    <property type="match status" value="1"/>
</dbReference>
<evidence type="ECO:0000256" key="2">
    <source>
        <dbReference type="ARBA" id="ARBA00023015"/>
    </source>
</evidence>
<dbReference type="InterPro" id="IPR013325">
    <property type="entry name" value="RNA_pol_sigma_r2"/>
</dbReference>
<dbReference type="InterPro" id="IPR036388">
    <property type="entry name" value="WH-like_DNA-bd_sf"/>
</dbReference>
<dbReference type="HOGENOM" id="CLU_047691_9_1_11"/>
<dbReference type="Gene3D" id="1.10.1740.10">
    <property type="match status" value="1"/>
</dbReference>
<dbReference type="InterPro" id="IPR039425">
    <property type="entry name" value="RNA_pol_sigma-70-like"/>
</dbReference>
<evidence type="ECO:0000256" key="1">
    <source>
        <dbReference type="ARBA" id="ARBA00010641"/>
    </source>
</evidence>
<sequence length="235" mass="25656">MHKAFLRGDGGEQGTLPLGEFMTMSAISTIAAPTAAASEALSDAELLRRHLAGCATSFTDLVGRHSGLLGWALHQAGVPVEDRQDVLQDGLLKIHRTAATFRGTNSAASWLHTIMRNTALTHLRDSRRRNDELARAVELRERLRYLPDSRTVDAGRMVHRILLHEAVNQLHPGLRDVIVLTDMQDWSLRDTANHLGIPTGTVKSRRARAHRHLRAQLAEAGVAPVVSGASLESSA</sequence>
<gene>
    <name evidence="8" type="ORF">CGLY_16055</name>
</gene>
<dbReference type="EMBL" id="CP006842">
    <property type="protein sequence ID" value="AHW65647.1"/>
    <property type="molecule type" value="Genomic_DNA"/>
</dbReference>
<organism evidence="8 9">
    <name type="scientific">Corynebacterium glyciniphilum AJ 3170</name>
    <dbReference type="NCBI Taxonomy" id="1404245"/>
    <lineage>
        <taxon>Bacteria</taxon>
        <taxon>Bacillati</taxon>
        <taxon>Actinomycetota</taxon>
        <taxon>Actinomycetes</taxon>
        <taxon>Mycobacteriales</taxon>
        <taxon>Corynebacteriaceae</taxon>
        <taxon>Corynebacterium</taxon>
    </lineage>
</organism>
<comment type="similarity">
    <text evidence="1">Belongs to the sigma-70 factor family. ECF subfamily.</text>
</comment>
<keyword evidence="3" id="KW-0731">Sigma factor</keyword>
<accession>X5DYF2</accession>
<feature type="domain" description="RNA polymerase sigma-70 region 2" evidence="6">
    <location>
        <begin position="70"/>
        <end position="129"/>
    </location>
</feature>
<dbReference type="Pfam" id="PF08281">
    <property type="entry name" value="Sigma70_r4_2"/>
    <property type="match status" value="1"/>
</dbReference>
<dbReference type="GO" id="GO:0003677">
    <property type="term" value="F:DNA binding"/>
    <property type="evidence" value="ECO:0007669"/>
    <property type="project" value="UniProtKB-KW"/>
</dbReference>
<dbReference type="NCBIfam" id="TIGR02937">
    <property type="entry name" value="sigma70-ECF"/>
    <property type="match status" value="1"/>
</dbReference>
<protein>
    <submittedName>
        <fullName evidence="8">Uncharacterized protein</fullName>
    </submittedName>
</protein>
<dbReference type="InterPro" id="IPR007627">
    <property type="entry name" value="RNA_pol_sigma70_r2"/>
</dbReference>
<dbReference type="Gene3D" id="1.10.10.10">
    <property type="entry name" value="Winged helix-like DNA-binding domain superfamily/Winged helix DNA-binding domain"/>
    <property type="match status" value="1"/>
</dbReference>
<proteinExistence type="inferred from homology"/>
<dbReference type="PANTHER" id="PTHR43133:SF8">
    <property type="entry name" value="RNA POLYMERASE SIGMA FACTOR HI_1459-RELATED"/>
    <property type="match status" value="1"/>
</dbReference>
<dbReference type="GO" id="GO:0016987">
    <property type="term" value="F:sigma factor activity"/>
    <property type="evidence" value="ECO:0007669"/>
    <property type="project" value="UniProtKB-KW"/>
</dbReference>
<evidence type="ECO:0000256" key="5">
    <source>
        <dbReference type="ARBA" id="ARBA00023163"/>
    </source>
</evidence>
<dbReference type="InterPro" id="IPR013249">
    <property type="entry name" value="RNA_pol_sigma70_r4_t2"/>
</dbReference>
<evidence type="ECO:0000256" key="3">
    <source>
        <dbReference type="ARBA" id="ARBA00023082"/>
    </source>
</evidence>
<dbReference type="GO" id="GO:0006352">
    <property type="term" value="P:DNA-templated transcription initiation"/>
    <property type="evidence" value="ECO:0007669"/>
    <property type="project" value="InterPro"/>
</dbReference>
<dbReference type="Proteomes" id="UP000023703">
    <property type="component" value="Chromosome"/>
</dbReference>
<feature type="domain" description="RNA polymerase sigma factor 70 region 4 type 2" evidence="7">
    <location>
        <begin position="162"/>
        <end position="213"/>
    </location>
</feature>
<dbReference type="Pfam" id="PF04542">
    <property type="entry name" value="Sigma70_r2"/>
    <property type="match status" value="1"/>
</dbReference>
<dbReference type="InterPro" id="IPR014284">
    <property type="entry name" value="RNA_pol_sigma-70_dom"/>
</dbReference>